<protein>
    <recommendedName>
        <fullName evidence="4">Crinkler effector protein N-terminal domain-containing protein</fullName>
    </recommendedName>
</protein>
<comment type="subcellular location">
    <subcellularLocation>
        <location evidence="1">Host cell</location>
    </subcellularLocation>
    <subcellularLocation>
        <location evidence="2">Secreted</location>
    </subcellularLocation>
</comment>
<dbReference type="InterPro" id="IPR045379">
    <property type="entry name" value="Crinkler_N"/>
</dbReference>
<keyword evidence="3" id="KW-0964">Secreted</keyword>
<reference evidence="5 6" key="1">
    <citation type="submission" date="2024-09" db="EMBL/GenBank/DDBJ databases">
        <title>Genome sequencing and assembly of Phytophthora oleae, isolate VK10A, causative agent of rot of olive drupes.</title>
        <authorList>
            <person name="Conti Taguali S."/>
            <person name="Riolo M."/>
            <person name="La Spada F."/>
            <person name="Cacciola S.O."/>
            <person name="Dionisio G."/>
        </authorList>
    </citation>
    <scope>NUCLEOTIDE SEQUENCE [LARGE SCALE GENOMIC DNA]</scope>
    <source>
        <strain evidence="5 6">VK10A</strain>
    </source>
</reference>
<dbReference type="Proteomes" id="UP001632037">
    <property type="component" value="Unassembled WGS sequence"/>
</dbReference>
<dbReference type="Pfam" id="PF20147">
    <property type="entry name" value="Crinkler"/>
    <property type="match status" value="1"/>
</dbReference>
<evidence type="ECO:0000256" key="1">
    <source>
        <dbReference type="ARBA" id="ARBA00004340"/>
    </source>
</evidence>
<gene>
    <name evidence="5" type="ORF">V7S43_001813</name>
</gene>
<evidence type="ECO:0000256" key="2">
    <source>
        <dbReference type="ARBA" id="ARBA00004613"/>
    </source>
</evidence>
<dbReference type="GO" id="GO:0005576">
    <property type="term" value="C:extracellular region"/>
    <property type="evidence" value="ECO:0007669"/>
    <property type="project" value="UniProtKB-SubCell"/>
</dbReference>
<sequence>MLTIFCAIVGEARSVVEVEIDDADSVSALLKDIKAMFLNALKDAEAARMELFLAKKDGKWMQSCSEEMKKLRKGEKTAAIEELIHEDKELDPMKKLGGLFDDAPTDDVLHVLVVVVPYAVKRQRREVKTSIEELWELSKLQLETLPAPHQIKAPLERPLPFRLTLRDPVVPKDIFDPNAPLFSCPELETSMNYFICQSQRKFHPETKASEGSWQKYYDILLSLTTNLYLEKGYAVLTRRNPADTAETTLPPVRPNYILQRNCVVLLGGEEQSSVVSIAISVGKLLQKMRGWSVILYADLPHILGYATSGSDIQFIAIEKSDGRCNSTPILRWDI</sequence>
<dbReference type="EMBL" id="JBIMZQ010000003">
    <property type="protein sequence ID" value="KAL3672513.1"/>
    <property type="molecule type" value="Genomic_DNA"/>
</dbReference>
<comment type="caution">
    <text evidence="5">The sequence shown here is derived from an EMBL/GenBank/DDBJ whole genome shotgun (WGS) entry which is preliminary data.</text>
</comment>
<dbReference type="AlphaFoldDB" id="A0ABD3G034"/>
<evidence type="ECO:0000259" key="4">
    <source>
        <dbReference type="Pfam" id="PF20147"/>
    </source>
</evidence>
<keyword evidence="6" id="KW-1185">Reference proteome</keyword>
<organism evidence="5 6">
    <name type="scientific">Phytophthora oleae</name>
    <dbReference type="NCBI Taxonomy" id="2107226"/>
    <lineage>
        <taxon>Eukaryota</taxon>
        <taxon>Sar</taxon>
        <taxon>Stramenopiles</taxon>
        <taxon>Oomycota</taxon>
        <taxon>Peronosporomycetes</taxon>
        <taxon>Peronosporales</taxon>
        <taxon>Peronosporaceae</taxon>
        <taxon>Phytophthora</taxon>
    </lineage>
</organism>
<feature type="domain" description="Crinkler effector protein N-terminal" evidence="4">
    <location>
        <begin position="2"/>
        <end position="114"/>
    </location>
</feature>
<name>A0ABD3G034_9STRA</name>
<dbReference type="GO" id="GO:0043657">
    <property type="term" value="C:host cell"/>
    <property type="evidence" value="ECO:0007669"/>
    <property type="project" value="UniProtKB-SubCell"/>
</dbReference>
<evidence type="ECO:0000256" key="3">
    <source>
        <dbReference type="ARBA" id="ARBA00022525"/>
    </source>
</evidence>
<evidence type="ECO:0000313" key="6">
    <source>
        <dbReference type="Proteomes" id="UP001632037"/>
    </source>
</evidence>
<evidence type="ECO:0000313" key="5">
    <source>
        <dbReference type="EMBL" id="KAL3672513.1"/>
    </source>
</evidence>
<accession>A0ABD3G034</accession>
<proteinExistence type="predicted"/>